<feature type="domain" description="DUF7134" evidence="2">
    <location>
        <begin position="15"/>
        <end position="164"/>
    </location>
</feature>
<dbReference type="AlphaFoldDB" id="A0A9X2GFP8"/>
<organism evidence="3 4">
    <name type="scientific">Nonomuraea thailandensis</name>
    <dbReference type="NCBI Taxonomy" id="1188745"/>
    <lineage>
        <taxon>Bacteria</taxon>
        <taxon>Bacillati</taxon>
        <taxon>Actinomycetota</taxon>
        <taxon>Actinomycetes</taxon>
        <taxon>Streptosporangiales</taxon>
        <taxon>Streptosporangiaceae</taxon>
        <taxon>Nonomuraea</taxon>
    </lineage>
</organism>
<comment type="caution">
    <text evidence="3">The sequence shown here is derived from an EMBL/GenBank/DDBJ whole genome shotgun (WGS) entry which is preliminary data.</text>
</comment>
<dbReference type="RefSeq" id="WP_253745361.1">
    <property type="nucleotide sequence ID" value="NZ_BAABKA010000065.1"/>
</dbReference>
<dbReference type="Pfam" id="PF23539">
    <property type="entry name" value="DUF7134"/>
    <property type="match status" value="1"/>
</dbReference>
<keyword evidence="4" id="KW-1185">Reference proteome</keyword>
<dbReference type="EMBL" id="JAMZEB010000002">
    <property type="protein sequence ID" value="MCP2358274.1"/>
    <property type="molecule type" value="Genomic_DNA"/>
</dbReference>
<proteinExistence type="predicted"/>
<evidence type="ECO:0000259" key="2">
    <source>
        <dbReference type="Pfam" id="PF23539"/>
    </source>
</evidence>
<dbReference type="GO" id="GO:0016301">
    <property type="term" value="F:kinase activity"/>
    <property type="evidence" value="ECO:0007669"/>
    <property type="project" value="UniProtKB-KW"/>
</dbReference>
<dbReference type="InterPro" id="IPR055558">
    <property type="entry name" value="DUF7134"/>
</dbReference>
<evidence type="ECO:0000313" key="4">
    <source>
        <dbReference type="Proteomes" id="UP001139648"/>
    </source>
</evidence>
<keyword evidence="1" id="KW-0472">Membrane</keyword>
<protein>
    <submittedName>
        <fullName evidence="3">Signal transduction histidine kinase</fullName>
    </submittedName>
</protein>
<evidence type="ECO:0000313" key="3">
    <source>
        <dbReference type="EMBL" id="MCP2358274.1"/>
    </source>
</evidence>
<name>A0A9X2GFP8_9ACTN</name>
<keyword evidence="1" id="KW-0812">Transmembrane</keyword>
<keyword evidence="3" id="KW-0418">Kinase</keyword>
<keyword evidence="1" id="KW-1133">Transmembrane helix</keyword>
<evidence type="ECO:0000256" key="1">
    <source>
        <dbReference type="SAM" id="Phobius"/>
    </source>
</evidence>
<dbReference type="Gene3D" id="1.20.5.1930">
    <property type="match status" value="1"/>
</dbReference>
<sequence length="257" mass="27951">MRAEVLSSLRRLAVMNPFLTDLLFSVVVAGVTLTFGLVLGDGSADPGHARRPMDPAGVALTLVASLALAWRRPAPVTVLMICCASAIVFHAAGYDARLNGVVPLLALYTVAAGRAPAVSVACVPAPLASSWHAAFLGPAEFLWPNLAQAGVMVAVSWTFGNSTRMLVERNSRLAGLSERLRHEQEDRARRAVAEERRRIARELHDVVAHRPRPRSARWSAAWPTCGCGPTAQMTSQGRRMPRDSVEVMTESWLWERL</sequence>
<accession>A0A9X2GFP8</accession>
<reference evidence="3" key="1">
    <citation type="submission" date="2022-06" db="EMBL/GenBank/DDBJ databases">
        <title>Sequencing the genomes of 1000 actinobacteria strains.</title>
        <authorList>
            <person name="Klenk H.-P."/>
        </authorList>
    </citation>
    <scope>NUCLEOTIDE SEQUENCE</scope>
    <source>
        <strain evidence="3">DSM 46694</strain>
    </source>
</reference>
<keyword evidence="3" id="KW-0808">Transferase</keyword>
<feature type="transmembrane region" description="Helical" evidence="1">
    <location>
        <begin position="22"/>
        <end position="40"/>
    </location>
</feature>
<gene>
    <name evidence="3" type="ORF">HD597_005294</name>
</gene>
<dbReference type="Proteomes" id="UP001139648">
    <property type="component" value="Unassembled WGS sequence"/>
</dbReference>